<gene>
    <name evidence="5" type="ORF">IM811_005927</name>
</gene>
<evidence type="ECO:0000259" key="4">
    <source>
        <dbReference type="PROSITE" id="PS51253"/>
    </source>
</evidence>
<dbReference type="InterPro" id="IPR007889">
    <property type="entry name" value="HTH_Psq"/>
</dbReference>
<proteinExistence type="predicted"/>
<dbReference type="Pfam" id="PF03221">
    <property type="entry name" value="HTH_Tnp_Tc5"/>
    <property type="match status" value="1"/>
</dbReference>
<name>A0A8H7K4G8_BIOOC</name>
<dbReference type="Gene3D" id="1.10.10.60">
    <property type="entry name" value="Homeodomain-like"/>
    <property type="match status" value="1"/>
</dbReference>
<comment type="subcellular location">
    <subcellularLocation>
        <location evidence="1">Nucleus</location>
    </subcellularLocation>
</comment>
<reference evidence="5" key="1">
    <citation type="submission" date="2020-10" db="EMBL/GenBank/DDBJ databases">
        <title>High-Quality Genome Resource of Clonostachys rosea strain S41 by Oxford Nanopore Long-Read Sequencing.</title>
        <authorList>
            <person name="Wang H."/>
        </authorList>
    </citation>
    <scope>NUCLEOTIDE SEQUENCE</scope>
    <source>
        <strain evidence="5">S41</strain>
    </source>
</reference>
<dbReference type="InterPro" id="IPR009057">
    <property type="entry name" value="Homeodomain-like_sf"/>
</dbReference>
<dbReference type="InterPro" id="IPR006600">
    <property type="entry name" value="HTH_CenpB_DNA-bd_dom"/>
</dbReference>
<evidence type="ECO:0000256" key="3">
    <source>
        <dbReference type="ARBA" id="ARBA00023242"/>
    </source>
</evidence>
<evidence type="ECO:0000256" key="1">
    <source>
        <dbReference type="ARBA" id="ARBA00004123"/>
    </source>
</evidence>
<feature type="domain" description="HTH CENPB-type" evidence="4">
    <location>
        <begin position="48"/>
        <end position="118"/>
    </location>
</feature>
<dbReference type="GO" id="GO:0003677">
    <property type="term" value="F:DNA binding"/>
    <property type="evidence" value="ECO:0007669"/>
    <property type="project" value="UniProtKB-KW"/>
</dbReference>
<protein>
    <recommendedName>
        <fullName evidence="4">HTH CENPB-type domain-containing protein</fullName>
    </recommendedName>
</protein>
<dbReference type="Pfam" id="PF03184">
    <property type="entry name" value="DDE_1"/>
    <property type="match status" value="1"/>
</dbReference>
<comment type="caution">
    <text evidence="5">The sequence shown here is derived from an EMBL/GenBank/DDBJ whole genome shotgun (WGS) entry which is preliminary data.</text>
</comment>
<dbReference type="PANTHER" id="PTHR19303:SF74">
    <property type="entry name" value="POGO TRANSPOSABLE ELEMENT WITH KRAB DOMAIN"/>
    <property type="match status" value="1"/>
</dbReference>
<sequence length="531" mass="60522">MKNYTEDALQRAISANNEGMGLRKAAKLWGIPLTTLYDRVNGSKPRRVIAEARQRLSAKQERDLVGWVLTQDSIGNAPSHSQVITIASSLLPASDPPARLGKHWLEGFLRRHPEIKTLRGKRIDLLRVNGATTDRVKDFFTIMNNPAIKLIAPGDRWNMDEAGIMEGVRGNGLVLGSSRKRYTLLQQSGSRDLITAVESINALGRALPPLCIFQGKWVQRQWFPPEVEPYKEWFFTASATGWTNDEIALAWLDLIFIPLTKPETKRPRLLILDGHGSHTTDEFMIRCFQNDIFLLFLPSHSSHVLQPLDLSVFSPIKRAYRDELAKKDILIDSSPISKMTFLECYYKARLVGLTATNIRSGWKASGLWPVNVTKPLMSPYVLQPLMGPFRAPSPPSTPPRAGMKRKDDHEHYILTPKGSHQVRKIIRDFFDDKQIDPPMRLLFRKICKGLDEQQVKISINTAKITQLERQNEMLRPKKRARLLPNPNSKFATVEQLAEQADRYTAIPDEIEAPDELENYIFEELCFVWQLE</sequence>
<organism evidence="5 6">
    <name type="scientific">Bionectria ochroleuca</name>
    <name type="common">Gliocladium roseum</name>
    <dbReference type="NCBI Taxonomy" id="29856"/>
    <lineage>
        <taxon>Eukaryota</taxon>
        <taxon>Fungi</taxon>
        <taxon>Dikarya</taxon>
        <taxon>Ascomycota</taxon>
        <taxon>Pezizomycotina</taxon>
        <taxon>Sordariomycetes</taxon>
        <taxon>Hypocreomycetidae</taxon>
        <taxon>Hypocreales</taxon>
        <taxon>Bionectriaceae</taxon>
        <taxon>Clonostachys</taxon>
    </lineage>
</organism>
<dbReference type="Pfam" id="PF05225">
    <property type="entry name" value="HTH_psq"/>
    <property type="match status" value="1"/>
</dbReference>
<keyword evidence="3" id="KW-0539">Nucleus</keyword>
<dbReference type="EMBL" id="JADCTT010000016">
    <property type="protein sequence ID" value="KAF9743587.1"/>
    <property type="molecule type" value="Genomic_DNA"/>
</dbReference>
<dbReference type="InterPro" id="IPR004875">
    <property type="entry name" value="DDE_SF_endonuclease_dom"/>
</dbReference>
<evidence type="ECO:0000256" key="2">
    <source>
        <dbReference type="ARBA" id="ARBA00023125"/>
    </source>
</evidence>
<evidence type="ECO:0000313" key="5">
    <source>
        <dbReference type="EMBL" id="KAF9743587.1"/>
    </source>
</evidence>
<accession>A0A8H7K4G8</accession>
<dbReference type="AlphaFoldDB" id="A0A8H7K4G8"/>
<dbReference type="PANTHER" id="PTHR19303">
    <property type="entry name" value="TRANSPOSON"/>
    <property type="match status" value="1"/>
</dbReference>
<dbReference type="PROSITE" id="PS51253">
    <property type="entry name" value="HTH_CENPB"/>
    <property type="match status" value="1"/>
</dbReference>
<evidence type="ECO:0000313" key="6">
    <source>
        <dbReference type="Proteomes" id="UP000616885"/>
    </source>
</evidence>
<dbReference type="SUPFAM" id="SSF46689">
    <property type="entry name" value="Homeodomain-like"/>
    <property type="match status" value="1"/>
</dbReference>
<dbReference type="SMART" id="SM00674">
    <property type="entry name" value="CENPB"/>
    <property type="match status" value="1"/>
</dbReference>
<dbReference type="GO" id="GO:0005634">
    <property type="term" value="C:nucleus"/>
    <property type="evidence" value="ECO:0007669"/>
    <property type="project" value="UniProtKB-SubCell"/>
</dbReference>
<keyword evidence="2" id="KW-0238">DNA-binding</keyword>
<dbReference type="Proteomes" id="UP000616885">
    <property type="component" value="Unassembled WGS sequence"/>
</dbReference>
<dbReference type="InterPro" id="IPR050863">
    <property type="entry name" value="CenT-Element_Derived"/>
</dbReference>